<name>A0A979FH75_HYAAZ</name>
<dbReference type="InterPro" id="IPR002048">
    <property type="entry name" value="EF_hand_dom"/>
</dbReference>
<dbReference type="PANTHER" id="PTHR23048">
    <property type="entry name" value="MYOSIN LIGHT CHAIN 1, 3"/>
    <property type="match status" value="1"/>
</dbReference>
<dbReference type="PROSITE" id="PS50222">
    <property type="entry name" value="EF_HAND_2"/>
    <property type="match status" value="1"/>
</dbReference>
<evidence type="ECO:0000256" key="1">
    <source>
        <dbReference type="ARBA" id="ARBA00022737"/>
    </source>
</evidence>
<dbReference type="GeneID" id="108671891"/>
<sequence length="156" mass="17889">MLCILQARHFREEDIDEFRECFSLYARSGSGQIRTLDQLTVIMRSLGMSPTISELKKYYKEKGGVLSFPDFLDVMHQHGGQQNVSGEILAAFRAMDTGKTGVISAQQLRHTLLHWGERLSTREVDQIFREANIKPNGQVRYEDFTKIVCAPVPDYY</sequence>
<dbReference type="InterPro" id="IPR050230">
    <property type="entry name" value="CALM/Myosin/TropC-like"/>
</dbReference>
<organism evidence="3 4">
    <name type="scientific">Hyalella azteca</name>
    <name type="common">Amphipod</name>
    <dbReference type="NCBI Taxonomy" id="294128"/>
    <lineage>
        <taxon>Eukaryota</taxon>
        <taxon>Metazoa</taxon>
        <taxon>Ecdysozoa</taxon>
        <taxon>Arthropoda</taxon>
        <taxon>Crustacea</taxon>
        <taxon>Multicrustacea</taxon>
        <taxon>Malacostraca</taxon>
        <taxon>Eumalacostraca</taxon>
        <taxon>Peracarida</taxon>
        <taxon>Amphipoda</taxon>
        <taxon>Senticaudata</taxon>
        <taxon>Talitrida</taxon>
        <taxon>Talitroidea</taxon>
        <taxon>Hyalellidae</taxon>
        <taxon>Hyalella</taxon>
    </lineage>
</organism>
<dbReference type="Gene3D" id="1.10.238.10">
    <property type="entry name" value="EF-hand"/>
    <property type="match status" value="2"/>
</dbReference>
<gene>
    <name evidence="4" type="primary">LOC108671891</name>
</gene>
<keyword evidence="3" id="KW-1185">Reference proteome</keyword>
<dbReference type="RefSeq" id="XP_047735635.1">
    <property type="nucleotide sequence ID" value="XM_047879679.1"/>
</dbReference>
<dbReference type="PANTHER" id="PTHR23048:SF45">
    <property type="entry name" value="CALMODULIN LIKE 4"/>
    <property type="match status" value="1"/>
</dbReference>
<evidence type="ECO:0000313" key="3">
    <source>
        <dbReference type="Proteomes" id="UP000694843"/>
    </source>
</evidence>
<accession>A0A979FH75</accession>
<dbReference type="AlphaFoldDB" id="A0A979FH75"/>
<dbReference type="GO" id="GO:0005509">
    <property type="term" value="F:calcium ion binding"/>
    <property type="evidence" value="ECO:0007669"/>
    <property type="project" value="InterPro"/>
</dbReference>
<evidence type="ECO:0000313" key="4">
    <source>
        <dbReference type="RefSeq" id="XP_047735635.1"/>
    </source>
</evidence>
<dbReference type="SUPFAM" id="SSF47473">
    <property type="entry name" value="EF-hand"/>
    <property type="match status" value="1"/>
</dbReference>
<dbReference type="GO" id="GO:0016460">
    <property type="term" value="C:myosin II complex"/>
    <property type="evidence" value="ECO:0007669"/>
    <property type="project" value="TreeGrafter"/>
</dbReference>
<feature type="domain" description="EF-hand" evidence="2">
    <location>
        <begin position="83"/>
        <end position="118"/>
    </location>
</feature>
<dbReference type="FunFam" id="1.10.238.10:FF:000527">
    <property type="entry name" value="Calmodulin-3"/>
    <property type="match status" value="1"/>
</dbReference>
<dbReference type="OMA" id="NYEAFTQ"/>
<dbReference type="OrthoDB" id="435273at2759"/>
<evidence type="ECO:0000259" key="2">
    <source>
        <dbReference type="PROSITE" id="PS50222"/>
    </source>
</evidence>
<dbReference type="Proteomes" id="UP000694843">
    <property type="component" value="Unplaced"/>
</dbReference>
<dbReference type="Pfam" id="PF13499">
    <property type="entry name" value="EF-hand_7"/>
    <property type="match status" value="1"/>
</dbReference>
<reference evidence="4" key="1">
    <citation type="submission" date="2025-08" db="UniProtKB">
        <authorList>
            <consortium name="RefSeq"/>
        </authorList>
    </citation>
    <scope>IDENTIFICATION</scope>
    <source>
        <tissue evidence="4">Whole organism</tissue>
    </source>
</reference>
<dbReference type="InterPro" id="IPR011992">
    <property type="entry name" value="EF-hand-dom_pair"/>
</dbReference>
<proteinExistence type="predicted"/>
<protein>
    <submittedName>
        <fullName evidence="4">Calmodulin-like protein 4 isoform X1</fullName>
    </submittedName>
</protein>
<dbReference type="CDD" id="cd00051">
    <property type="entry name" value="EFh"/>
    <property type="match status" value="1"/>
</dbReference>
<dbReference type="GO" id="GO:0072686">
    <property type="term" value="C:mitotic spindle"/>
    <property type="evidence" value="ECO:0007669"/>
    <property type="project" value="UniProtKB-ARBA"/>
</dbReference>
<keyword evidence="1" id="KW-0677">Repeat</keyword>